<proteinExistence type="predicted"/>
<evidence type="ECO:0000313" key="6">
    <source>
        <dbReference type="Proteomes" id="UP000013200"/>
    </source>
</evidence>
<dbReference type="OrthoDB" id="6707102at2"/>
<dbReference type="HOGENOM" id="CLU_205644_0_0_6"/>
<evidence type="ECO:0000313" key="3">
    <source>
        <dbReference type="EMBL" id="ENX39787.1"/>
    </source>
</evidence>
<comment type="caution">
    <text evidence="3">The sequence shown here is derived from an EMBL/GenBank/DDBJ whole genome shotgun (WGS) entry which is preliminary data.</text>
</comment>
<reference evidence="3 6" key="1">
    <citation type="submission" date="2013-02" db="EMBL/GenBank/DDBJ databases">
        <title>The Genome Sequence of Acinetobacter sp. NIPH 3623.</title>
        <authorList>
            <consortium name="The Broad Institute Genome Sequencing Platform"/>
            <consortium name="The Broad Institute Genome Sequencing Center for Infectious Disease"/>
            <person name="Cerqueira G."/>
            <person name="Feldgarden M."/>
            <person name="Courvalin P."/>
            <person name="Perichon B."/>
            <person name="Grillot-Courvalin C."/>
            <person name="Clermont D."/>
            <person name="Rocha E."/>
            <person name="Yoon E.-J."/>
            <person name="Nemec A."/>
            <person name="Walker B."/>
            <person name="Young S.K."/>
            <person name="Zeng Q."/>
            <person name="Gargeya S."/>
            <person name="Fitzgerald M."/>
            <person name="Haas B."/>
            <person name="Abouelleil A."/>
            <person name="Alvarado L."/>
            <person name="Arachchi H.M."/>
            <person name="Berlin A.M."/>
            <person name="Chapman S.B."/>
            <person name="Dewar J."/>
            <person name="Goldberg J."/>
            <person name="Griggs A."/>
            <person name="Gujja S."/>
            <person name="Hansen M."/>
            <person name="Howarth C."/>
            <person name="Imamovic A."/>
            <person name="Larimer J."/>
            <person name="McCowan C."/>
            <person name="Murphy C."/>
            <person name="Neiman D."/>
            <person name="Pearson M."/>
            <person name="Priest M."/>
            <person name="Roberts A."/>
            <person name="Saif S."/>
            <person name="Shea T."/>
            <person name="Sisk P."/>
            <person name="Sykes S."/>
            <person name="Wortman J."/>
            <person name="Nusbaum C."/>
            <person name="Birren B."/>
        </authorList>
    </citation>
    <scope>NUCLEOTIDE SEQUENCE [LARGE SCALE GENOMIC DNA]</scope>
    <source>
        <strain evidence="3 6">NIPH 3623</strain>
    </source>
</reference>
<reference evidence="4" key="4">
    <citation type="submission" date="2024-03" db="EMBL/GenBank/DDBJ databases">
        <authorList>
            <person name="Sun Q."/>
            <person name="Sedlacek I."/>
        </authorList>
    </citation>
    <scope>NUCLEOTIDE SEQUENCE</scope>
    <source>
        <strain evidence="4">CCM 8635</strain>
    </source>
</reference>
<dbReference type="EMBL" id="BMDA01000004">
    <property type="protein sequence ID" value="GGH41347.1"/>
    <property type="molecule type" value="Genomic_DNA"/>
</dbReference>
<evidence type="ECO:0000256" key="2">
    <source>
        <dbReference type="SAM" id="Phobius"/>
    </source>
</evidence>
<reference evidence="4 7" key="2">
    <citation type="journal article" date="2014" name="Int. J. Syst. Evol. Microbiol.">
        <title>Complete genome sequence of Corynebacterium casei LMG S-19264T (=DSM 44701T), isolated from a smear-ripened cheese.</title>
        <authorList>
            <consortium name="US DOE Joint Genome Institute (JGI-PGF)"/>
            <person name="Walter F."/>
            <person name="Albersmeier A."/>
            <person name="Kalinowski J."/>
            <person name="Ruckert C."/>
        </authorList>
    </citation>
    <scope>NUCLEOTIDE SEQUENCE [LARGE SCALE GENOMIC DNA]</scope>
    <source>
        <strain evidence="4 7">CCM 8635</strain>
    </source>
</reference>
<dbReference type="GeneID" id="80105448"/>
<protein>
    <submittedName>
        <fullName evidence="3">Uncharacterized protein</fullName>
    </submittedName>
</protein>
<accession>N9RKR4</accession>
<feature type="region of interest" description="Disordered" evidence="1">
    <location>
        <begin position="31"/>
        <end position="59"/>
    </location>
</feature>
<dbReference type="Proteomes" id="UP001159329">
    <property type="component" value="Unassembled WGS sequence"/>
</dbReference>
<keyword evidence="2" id="KW-0812">Transmembrane</keyword>
<dbReference type="STRING" id="1217698.F888_01273"/>
<dbReference type="Proteomes" id="UP000652691">
    <property type="component" value="Unassembled WGS sequence"/>
</dbReference>
<keyword evidence="2" id="KW-0472">Membrane</keyword>
<evidence type="ECO:0000313" key="7">
    <source>
        <dbReference type="Proteomes" id="UP000652691"/>
    </source>
</evidence>
<dbReference type="EMBL" id="APSA01000004">
    <property type="protein sequence ID" value="ENX39787.1"/>
    <property type="molecule type" value="Genomic_DNA"/>
</dbReference>
<sequence>MKRPNRVFAPVIIAGITVGFLASAYKFVVAKSSPSKDKSMQKTQKMPSSEAANSSDEQH</sequence>
<reference evidence="5" key="3">
    <citation type="submission" date="2022-09" db="EMBL/GenBank/DDBJ databases">
        <title>Intensive care unit water sources are persistently colonized with multi-drug resistant bacteria and are the site of extensive horizontal gene transfer of antibiotic resistance genes.</title>
        <authorList>
            <person name="Diorio-Toth L."/>
        </authorList>
    </citation>
    <scope>NUCLEOTIDE SEQUENCE</scope>
    <source>
        <strain evidence="5">GD04005</strain>
    </source>
</reference>
<keyword evidence="2" id="KW-1133">Transmembrane helix</keyword>
<evidence type="ECO:0000256" key="1">
    <source>
        <dbReference type="SAM" id="MobiDB-lite"/>
    </source>
</evidence>
<feature type="transmembrane region" description="Helical" evidence="2">
    <location>
        <begin position="7"/>
        <end position="28"/>
    </location>
</feature>
<name>N9NZE1_9GAMM</name>
<feature type="compositionally biased region" description="Polar residues" evidence="1">
    <location>
        <begin position="41"/>
        <end position="59"/>
    </location>
</feature>
<dbReference type="AlphaFoldDB" id="N9NZE1"/>
<organism evidence="3 6">
    <name type="scientific">Acinetobacter courvalinii</name>
    <dbReference type="NCBI Taxonomy" id="280147"/>
    <lineage>
        <taxon>Bacteria</taxon>
        <taxon>Pseudomonadati</taxon>
        <taxon>Pseudomonadota</taxon>
        <taxon>Gammaproteobacteria</taxon>
        <taxon>Moraxellales</taxon>
        <taxon>Moraxellaceae</taxon>
        <taxon>Acinetobacter</taxon>
    </lineage>
</organism>
<dbReference type="RefSeq" id="WP_005228938.1">
    <property type="nucleotide sequence ID" value="NZ_BMDA01000004.1"/>
</dbReference>
<dbReference type="PATRIC" id="fig|1217698.3.peg.1227"/>
<keyword evidence="6" id="KW-1185">Reference proteome</keyword>
<dbReference type="EMBL" id="JAOEEO010000005">
    <property type="protein sequence ID" value="MDH0564988.1"/>
    <property type="molecule type" value="Genomic_DNA"/>
</dbReference>
<dbReference type="Proteomes" id="UP000013200">
    <property type="component" value="Unassembled WGS sequence"/>
</dbReference>
<gene>
    <name evidence="3" type="ORF">F888_01273</name>
    <name evidence="4" type="ORF">GCM10007354_28550</name>
    <name evidence="5" type="ORF">N7644_15065</name>
</gene>
<accession>N9NZE1</accession>
<evidence type="ECO:0000313" key="5">
    <source>
        <dbReference type="EMBL" id="MDH0564988.1"/>
    </source>
</evidence>
<evidence type="ECO:0000313" key="4">
    <source>
        <dbReference type="EMBL" id="GGH41347.1"/>
    </source>
</evidence>